<dbReference type="Proteomes" id="UP000199152">
    <property type="component" value="Unassembled WGS sequence"/>
</dbReference>
<feature type="transmembrane region" description="Helical" evidence="8">
    <location>
        <begin position="304"/>
        <end position="323"/>
    </location>
</feature>
<dbReference type="PANTHER" id="PTHR47019:SF1">
    <property type="entry name" value="LIPID II FLIPPASE MURJ"/>
    <property type="match status" value="1"/>
</dbReference>
<feature type="transmembrane region" description="Helical" evidence="8">
    <location>
        <begin position="43"/>
        <end position="65"/>
    </location>
</feature>
<feature type="transmembrane region" description="Helical" evidence="8">
    <location>
        <begin position="344"/>
        <end position="363"/>
    </location>
</feature>
<dbReference type="GO" id="GO:0034204">
    <property type="term" value="P:lipid translocation"/>
    <property type="evidence" value="ECO:0007669"/>
    <property type="project" value="TreeGrafter"/>
</dbReference>
<keyword evidence="3 8" id="KW-0812">Transmembrane</keyword>
<dbReference type="GO" id="GO:0009252">
    <property type="term" value="P:peptidoglycan biosynthetic process"/>
    <property type="evidence" value="ECO:0007669"/>
    <property type="project" value="UniProtKB-KW"/>
</dbReference>
<evidence type="ECO:0000313" key="9">
    <source>
        <dbReference type="EMBL" id="SFL88351.1"/>
    </source>
</evidence>
<evidence type="ECO:0000256" key="2">
    <source>
        <dbReference type="ARBA" id="ARBA00022475"/>
    </source>
</evidence>
<feature type="transmembrane region" description="Helical" evidence="8">
    <location>
        <begin position="484"/>
        <end position="506"/>
    </location>
</feature>
<feature type="transmembrane region" description="Helical" evidence="8">
    <location>
        <begin position="222"/>
        <end position="243"/>
    </location>
</feature>
<comment type="subcellular location">
    <subcellularLocation>
        <location evidence="1">Cell membrane</location>
        <topology evidence="1">Multi-pass membrane protein</topology>
    </subcellularLocation>
</comment>
<feature type="transmembrane region" description="Helical" evidence="8">
    <location>
        <begin position="71"/>
        <end position="94"/>
    </location>
</feature>
<keyword evidence="5" id="KW-0573">Peptidoglycan synthesis</keyword>
<keyword evidence="7 8" id="KW-0472">Membrane</keyword>
<dbReference type="InterPro" id="IPR004268">
    <property type="entry name" value="MurJ"/>
</dbReference>
<dbReference type="GO" id="GO:0015648">
    <property type="term" value="F:lipid-linked peptidoglycan transporter activity"/>
    <property type="evidence" value="ECO:0007669"/>
    <property type="project" value="TreeGrafter"/>
</dbReference>
<keyword evidence="6 8" id="KW-1133">Transmembrane helix</keyword>
<evidence type="ECO:0000256" key="7">
    <source>
        <dbReference type="ARBA" id="ARBA00023136"/>
    </source>
</evidence>
<sequence length="561" mass="57914">MNLPGRPAPPEPSEREGEATAVAAAGDSVTIAGWTLVSRLTGFLRLAVIGAVLGPTLLGNTFQFANSLPNLVYYGFLAGSLFSSLLVPPLVTTLERGDRHAAARIAGGFLGVALSGLALAACAAVLVGPLLLRLSDVGLQAGTAGAAQERVARLLLLLLMPQVLLYALAGTAVAVMNARRRFALAAAAPALENVVLLVILGLTALLYGSIDPIDRVPGGKLVLLGCGATAAVGVHAAVQWWGARRAGVTVRPRAGWRDPEVRALARRAMPALGVAALAALQMLAVLLLANRVPGGVVAAEMGMTFYQVVVALGAAPVALALLPRLARLHADGNRRQFQDAFARGVALILFVSVPAAVGYVVLARPLAEVLSVGRMGSTAGVHLVATAIAAFAPAVVGQGLFHVLSYTCYARQDTRTPLRSMTVQTGVFVVLASGAFLVAPTNVLAVVGLSFSTATLVGAAHLGVRLRRDTGKVGGRLVPCLRRVAAGTVLMIPPAWAVAFLVPRWIDSRPGWLIAAVTAALVGAAVFLLVQAWWRAPELAWVIGSLGRARRRADVAGGDLG</sequence>
<organism evidence="9 10">
    <name type="scientific">Geodermatophilus ruber</name>
    <dbReference type="NCBI Taxonomy" id="504800"/>
    <lineage>
        <taxon>Bacteria</taxon>
        <taxon>Bacillati</taxon>
        <taxon>Actinomycetota</taxon>
        <taxon>Actinomycetes</taxon>
        <taxon>Geodermatophilales</taxon>
        <taxon>Geodermatophilaceae</taxon>
        <taxon>Geodermatophilus</taxon>
    </lineage>
</organism>
<dbReference type="PANTHER" id="PTHR47019">
    <property type="entry name" value="LIPID II FLIPPASE MURJ"/>
    <property type="match status" value="1"/>
</dbReference>
<name>A0A1I4LBQ0_9ACTN</name>
<dbReference type="InParanoid" id="A0A1I4LBQ0"/>
<evidence type="ECO:0000256" key="5">
    <source>
        <dbReference type="ARBA" id="ARBA00022984"/>
    </source>
</evidence>
<dbReference type="EMBL" id="FOSW01000021">
    <property type="protein sequence ID" value="SFL88351.1"/>
    <property type="molecule type" value="Genomic_DNA"/>
</dbReference>
<accession>A0A1I4LBQ0</accession>
<feature type="transmembrane region" description="Helical" evidence="8">
    <location>
        <begin position="383"/>
        <end position="409"/>
    </location>
</feature>
<dbReference type="GO" id="GO:0008360">
    <property type="term" value="P:regulation of cell shape"/>
    <property type="evidence" value="ECO:0007669"/>
    <property type="project" value="UniProtKB-KW"/>
</dbReference>
<keyword evidence="4" id="KW-0133">Cell shape</keyword>
<feature type="transmembrane region" description="Helical" evidence="8">
    <location>
        <begin position="271"/>
        <end position="292"/>
    </location>
</feature>
<evidence type="ECO:0000313" key="10">
    <source>
        <dbReference type="Proteomes" id="UP000199152"/>
    </source>
</evidence>
<proteinExistence type="predicted"/>
<feature type="transmembrane region" description="Helical" evidence="8">
    <location>
        <begin position="106"/>
        <end position="132"/>
    </location>
</feature>
<feature type="transmembrane region" description="Helical" evidence="8">
    <location>
        <begin position="421"/>
        <end position="439"/>
    </location>
</feature>
<evidence type="ECO:0000256" key="1">
    <source>
        <dbReference type="ARBA" id="ARBA00004651"/>
    </source>
</evidence>
<dbReference type="PRINTS" id="PR01806">
    <property type="entry name" value="VIRFACTRMVIN"/>
</dbReference>
<dbReference type="AlphaFoldDB" id="A0A1I4LBQ0"/>
<dbReference type="Pfam" id="PF03023">
    <property type="entry name" value="MurJ"/>
    <property type="match status" value="1"/>
</dbReference>
<evidence type="ECO:0000256" key="8">
    <source>
        <dbReference type="SAM" id="Phobius"/>
    </source>
</evidence>
<keyword evidence="10" id="KW-1185">Reference proteome</keyword>
<protein>
    <submittedName>
        <fullName evidence="9">Putative peptidoglycan lipid II flippase</fullName>
    </submittedName>
</protein>
<evidence type="ECO:0000256" key="6">
    <source>
        <dbReference type="ARBA" id="ARBA00022989"/>
    </source>
</evidence>
<feature type="transmembrane region" description="Helical" evidence="8">
    <location>
        <begin position="445"/>
        <end position="464"/>
    </location>
</feature>
<dbReference type="InterPro" id="IPR051050">
    <property type="entry name" value="Lipid_II_flippase_MurJ/MviN"/>
</dbReference>
<feature type="transmembrane region" description="Helical" evidence="8">
    <location>
        <begin position="512"/>
        <end position="534"/>
    </location>
</feature>
<keyword evidence="2" id="KW-1003">Cell membrane</keyword>
<evidence type="ECO:0000256" key="3">
    <source>
        <dbReference type="ARBA" id="ARBA00022692"/>
    </source>
</evidence>
<feature type="transmembrane region" description="Helical" evidence="8">
    <location>
        <begin position="152"/>
        <end position="175"/>
    </location>
</feature>
<dbReference type="GO" id="GO:0005886">
    <property type="term" value="C:plasma membrane"/>
    <property type="evidence" value="ECO:0007669"/>
    <property type="project" value="UniProtKB-SubCell"/>
</dbReference>
<gene>
    <name evidence="9" type="ORF">SAMN04488085_12110</name>
</gene>
<reference evidence="9 10" key="1">
    <citation type="submission" date="2016-10" db="EMBL/GenBank/DDBJ databases">
        <authorList>
            <person name="de Groot N.N."/>
        </authorList>
    </citation>
    <scope>NUCLEOTIDE SEQUENCE [LARGE SCALE GENOMIC DNA]</scope>
    <source>
        <strain evidence="9 10">DSM 45317</strain>
    </source>
</reference>
<dbReference type="STRING" id="504800.SAMN04488085_12110"/>
<dbReference type="OrthoDB" id="4350032at2"/>
<evidence type="ECO:0000256" key="4">
    <source>
        <dbReference type="ARBA" id="ARBA00022960"/>
    </source>
</evidence>
<feature type="transmembrane region" description="Helical" evidence="8">
    <location>
        <begin position="182"/>
        <end position="210"/>
    </location>
</feature>